<feature type="transmembrane region" description="Helical" evidence="1">
    <location>
        <begin position="6"/>
        <end position="24"/>
    </location>
</feature>
<protein>
    <recommendedName>
        <fullName evidence="4">Urease accessory protein UreH-like transmembrane domain-containing protein</fullName>
    </recommendedName>
</protein>
<name>A0A1X9NH93_9GAMM</name>
<dbReference type="Proteomes" id="UP000193450">
    <property type="component" value="Chromosome"/>
</dbReference>
<reference evidence="2 3" key="1">
    <citation type="submission" date="2016-11" db="EMBL/GenBank/DDBJ databases">
        <title>Trade-off between light-utilization and light-protection in marine flavobacteria.</title>
        <authorList>
            <person name="Kumagai Y."/>
        </authorList>
    </citation>
    <scope>NUCLEOTIDE SEQUENCE [LARGE SCALE GENOMIC DNA]</scope>
    <source>
        <strain evidence="2 3">NBRC 107125</strain>
    </source>
</reference>
<evidence type="ECO:0000313" key="3">
    <source>
        <dbReference type="Proteomes" id="UP000193450"/>
    </source>
</evidence>
<evidence type="ECO:0000256" key="1">
    <source>
        <dbReference type="SAM" id="Phobius"/>
    </source>
</evidence>
<keyword evidence="1" id="KW-0812">Transmembrane</keyword>
<dbReference type="EMBL" id="CP019343">
    <property type="protein sequence ID" value="ARN73343.1"/>
    <property type="molecule type" value="Genomic_DNA"/>
</dbReference>
<feature type="transmembrane region" description="Helical" evidence="1">
    <location>
        <begin position="87"/>
        <end position="104"/>
    </location>
</feature>
<keyword evidence="1" id="KW-0472">Membrane</keyword>
<gene>
    <name evidence="2" type="ORF">BST96_04005</name>
</gene>
<dbReference type="KEGG" id="osg:BST96_04005"/>
<accession>A0A1X9NH93</accession>
<organism evidence="2 3">
    <name type="scientific">Oceanicoccus sagamiensis</name>
    <dbReference type="NCBI Taxonomy" id="716816"/>
    <lineage>
        <taxon>Bacteria</taxon>
        <taxon>Pseudomonadati</taxon>
        <taxon>Pseudomonadota</taxon>
        <taxon>Gammaproteobacteria</taxon>
        <taxon>Cellvibrionales</taxon>
        <taxon>Spongiibacteraceae</taxon>
        <taxon>Oceanicoccus</taxon>
    </lineage>
</organism>
<dbReference type="AlphaFoldDB" id="A0A1X9NH93"/>
<keyword evidence="1" id="KW-1133">Transmembrane helix</keyword>
<feature type="transmembrane region" description="Helical" evidence="1">
    <location>
        <begin position="161"/>
        <end position="183"/>
    </location>
</feature>
<dbReference type="RefSeq" id="WP_085757453.1">
    <property type="nucleotide sequence ID" value="NZ_CP019343.1"/>
</dbReference>
<evidence type="ECO:0008006" key="4">
    <source>
        <dbReference type="Google" id="ProtNLM"/>
    </source>
</evidence>
<proteinExistence type="predicted"/>
<keyword evidence="3" id="KW-1185">Reference proteome</keyword>
<feature type="transmembrane region" description="Helical" evidence="1">
    <location>
        <begin position="189"/>
        <end position="212"/>
    </location>
</feature>
<evidence type="ECO:0000313" key="2">
    <source>
        <dbReference type="EMBL" id="ARN73343.1"/>
    </source>
</evidence>
<sequence>MFSPEINVLIISAATIAFVHTLMGPDHYLPFVSMGVARKWTVKKMMAVTAFCGFGHILGSIGLGFVGVALQMQVGKLEMIESVRGDLAAWCLIAFGLLYFVWGMRRAYLNKPHTHWHRHDGKLHSHQHTHKTEHAHVHDQKVTVADDGSVSEKAAGKVGPWAIFIIFVLGPCEPLIPLLMYPAAKESTVGLVAVTGVFGAVTMLTMMFAVFVSTVGLKAIGIKARRLPSMERYGHAFAGATIFACGSSIAFLGL</sequence>
<feature type="transmembrane region" description="Helical" evidence="1">
    <location>
        <begin position="233"/>
        <end position="253"/>
    </location>
</feature>
<feature type="transmembrane region" description="Helical" evidence="1">
    <location>
        <begin position="45"/>
        <end position="67"/>
    </location>
</feature>
<dbReference type="STRING" id="716816.BST96_04005"/>
<dbReference type="OrthoDB" id="9782403at2"/>